<evidence type="ECO:0000256" key="9">
    <source>
        <dbReference type="RuleBase" id="RU000461"/>
    </source>
</evidence>
<evidence type="ECO:0000256" key="8">
    <source>
        <dbReference type="PIRSR" id="PIRSR602403-1"/>
    </source>
</evidence>
<dbReference type="GO" id="GO:0020037">
    <property type="term" value="F:heme binding"/>
    <property type="evidence" value="ECO:0007669"/>
    <property type="project" value="InterPro"/>
</dbReference>
<keyword evidence="12" id="KW-1185">Reference proteome</keyword>
<dbReference type="Proteomes" id="UP000696573">
    <property type="component" value="Unassembled WGS sequence"/>
</dbReference>
<keyword evidence="10" id="KW-1133">Transmembrane helix</keyword>
<dbReference type="InterPro" id="IPR017972">
    <property type="entry name" value="Cyt_P450_CS"/>
</dbReference>
<feature type="transmembrane region" description="Helical" evidence="10">
    <location>
        <begin position="100"/>
        <end position="118"/>
    </location>
</feature>
<dbReference type="PANTHER" id="PTHR46206:SF1">
    <property type="entry name" value="P450, PUTATIVE (EUROFUNG)-RELATED"/>
    <property type="match status" value="1"/>
</dbReference>
<dbReference type="GO" id="GO:0004497">
    <property type="term" value="F:monooxygenase activity"/>
    <property type="evidence" value="ECO:0007669"/>
    <property type="project" value="UniProtKB-KW"/>
</dbReference>
<dbReference type="GO" id="GO:0016705">
    <property type="term" value="F:oxidoreductase activity, acting on paired donors, with incorporation or reduction of molecular oxygen"/>
    <property type="evidence" value="ECO:0007669"/>
    <property type="project" value="InterPro"/>
</dbReference>
<evidence type="ECO:0000256" key="10">
    <source>
        <dbReference type="SAM" id="Phobius"/>
    </source>
</evidence>
<dbReference type="Pfam" id="PF00067">
    <property type="entry name" value="p450"/>
    <property type="match status" value="1"/>
</dbReference>
<dbReference type="InterPro" id="IPR001128">
    <property type="entry name" value="Cyt_P450"/>
</dbReference>
<keyword evidence="4 8" id="KW-0479">Metal-binding</keyword>
<dbReference type="PROSITE" id="PS00086">
    <property type="entry name" value="CYTOCHROME_P450"/>
    <property type="match status" value="1"/>
</dbReference>
<dbReference type="InterPro" id="IPR002403">
    <property type="entry name" value="Cyt_P450_E_grp-IV"/>
</dbReference>
<evidence type="ECO:0000256" key="7">
    <source>
        <dbReference type="ARBA" id="ARBA00023033"/>
    </source>
</evidence>
<dbReference type="EMBL" id="CABFNQ020000702">
    <property type="protein sequence ID" value="CAH0024886.1"/>
    <property type="molecule type" value="Genomic_DNA"/>
</dbReference>
<evidence type="ECO:0000256" key="2">
    <source>
        <dbReference type="ARBA" id="ARBA00010617"/>
    </source>
</evidence>
<evidence type="ECO:0000313" key="11">
    <source>
        <dbReference type="EMBL" id="CAH0024886.1"/>
    </source>
</evidence>
<evidence type="ECO:0000256" key="3">
    <source>
        <dbReference type="ARBA" id="ARBA00022617"/>
    </source>
</evidence>
<dbReference type="Gene3D" id="1.10.630.10">
    <property type="entry name" value="Cytochrome P450"/>
    <property type="match status" value="1"/>
</dbReference>
<feature type="binding site" description="axial binding residue" evidence="8">
    <location>
        <position position="372"/>
    </location>
    <ligand>
        <name>heme</name>
        <dbReference type="ChEBI" id="CHEBI:30413"/>
    </ligand>
    <ligandPart>
        <name>Fe</name>
        <dbReference type="ChEBI" id="CHEBI:18248"/>
    </ligandPart>
</feature>
<keyword evidence="3 8" id="KW-0349">Heme</keyword>
<organism evidence="11 12">
    <name type="scientific">Clonostachys rhizophaga</name>
    <dbReference type="NCBI Taxonomy" id="160324"/>
    <lineage>
        <taxon>Eukaryota</taxon>
        <taxon>Fungi</taxon>
        <taxon>Dikarya</taxon>
        <taxon>Ascomycota</taxon>
        <taxon>Pezizomycotina</taxon>
        <taxon>Sordariomycetes</taxon>
        <taxon>Hypocreomycetidae</taxon>
        <taxon>Hypocreales</taxon>
        <taxon>Bionectriaceae</taxon>
        <taxon>Clonostachys</taxon>
    </lineage>
</organism>
<keyword evidence="6 8" id="KW-0408">Iron</keyword>
<comment type="caution">
    <text evidence="11">The sequence shown here is derived from an EMBL/GenBank/DDBJ whole genome shotgun (WGS) entry which is preliminary data.</text>
</comment>
<gene>
    <name evidence="11" type="ORF">CRHIZ90672A_00005030</name>
</gene>
<dbReference type="InterPro" id="IPR036396">
    <property type="entry name" value="Cyt_P450_sf"/>
</dbReference>
<evidence type="ECO:0008006" key="13">
    <source>
        <dbReference type="Google" id="ProtNLM"/>
    </source>
</evidence>
<dbReference type="PRINTS" id="PR00465">
    <property type="entry name" value="EP450IV"/>
</dbReference>
<dbReference type="SUPFAM" id="SSF48264">
    <property type="entry name" value="Cytochrome P450"/>
    <property type="match status" value="1"/>
</dbReference>
<accession>A0A9N9VKB4</accession>
<keyword evidence="7 9" id="KW-0503">Monooxygenase</keyword>
<protein>
    <recommendedName>
        <fullName evidence="13">Cytochrome P450</fullName>
    </recommendedName>
</protein>
<evidence type="ECO:0000256" key="6">
    <source>
        <dbReference type="ARBA" id="ARBA00023004"/>
    </source>
</evidence>
<comment type="similarity">
    <text evidence="2 9">Belongs to the cytochrome P450 family.</text>
</comment>
<dbReference type="PANTHER" id="PTHR46206">
    <property type="entry name" value="CYTOCHROME P450"/>
    <property type="match status" value="1"/>
</dbReference>
<sequence>MFVAFIIALASNTRQPRYTIQDYHILGRELHLDVLRNQITRNLGILTKGLAAELDRGLKTWWGTDSQWKNIRAFDSCLKIVGAAANSVIFGPSLCRNHRFIYLLSVHAIILFIGGTLINVSPRLLKPIVGFPVKVASRYYYNQILGLCLPLVQERLNKTVAWRDGLADEWSPPSDGLQWMIEEAFTKTDPTELDVKRLSERLIFLNDVSMHTSAFTLQSLLQRLAASDPRDEYIETLRNEARTVLSKFNGEWTREGVQNLVLLDSTIRESIRLSPFVIFGLPRTVVDPNGVLVKAHGSEYTLPFGGSIALPIEDTHYDEQVYPNAKTFQPFRFVHLDDGVTPLKSMGTLRLKKTAVTLDEHFYGFGYGKHGCPGRFFVVHEIKLIMANILLNYDIKHIQSPTEPFNIMWLKLPINDPILQIRRRVSGTESREGI</sequence>
<keyword evidence="10" id="KW-0812">Transmembrane</keyword>
<evidence type="ECO:0000256" key="4">
    <source>
        <dbReference type="ARBA" id="ARBA00022723"/>
    </source>
</evidence>
<keyword evidence="5 9" id="KW-0560">Oxidoreductase</keyword>
<name>A0A9N9VKB4_9HYPO</name>
<keyword evidence="10" id="KW-0472">Membrane</keyword>
<reference evidence="11" key="1">
    <citation type="submission" date="2021-10" db="EMBL/GenBank/DDBJ databases">
        <authorList>
            <person name="Piombo E."/>
        </authorList>
    </citation>
    <scope>NUCLEOTIDE SEQUENCE</scope>
</reference>
<evidence type="ECO:0000313" key="12">
    <source>
        <dbReference type="Proteomes" id="UP000696573"/>
    </source>
</evidence>
<dbReference type="CDD" id="cd11041">
    <property type="entry name" value="CYP503A1-like"/>
    <property type="match status" value="1"/>
</dbReference>
<evidence type="ECO:0000256" key="5">
    <source>
        <dbReference type="ARBA" id="ARBA00023002"/>
    </source>
</evidence>
<dbReference type="OrthoDB" id="1844152at2759"/>
<dbReference type="GO" id="GO:0005506">
    <property type="term" value="F:iron ion binding"/>
    <property type="evidence" value="ECO:0007669"/>
    <property type="project" value="InterPro"/>
</dbReference>
<evidence type="ECO:0000256" key="1">
    <source>
        <dbReference type="ARBA" id="ARBA00001971"/>
    </source>
</evidence>
<dbReference type="AlphaFoldDB" id="A0A9N9VKB4"/>
<proteinExistence type="inferred from homology"/>
<comment type="cofactor">
    <cofactor evidence="1 8">
        <name>heme</name>
        <dbReference type="ChEBI" id="CHEBI:30413"/>
    </cofactor>
</comment>